<gene>
    <name evidence="3" type="ORF">CBR_g30231</name>
</gene>
<dbReference type="Pfam" id="PF00078">
    <property type="entry name" value="RVT_1"/>
    <property type="match status" value="1"/>
</dbReference>
<dbReference type="InterPro" id="IPR000477">
    <property type="entry name" value="RT_dom"/>
</dbReference>
<feature type="domain" description="Reverse transcriptase" evidence="2">
    <location>
        <begin position="535"/>
        <end position="781"/>
    </location>
</feature>
<evidence type="ECO:0000256" key="1">
    <source>
        <dbReference type="SAM" id="MobiDB-lite"/>
    </source>
</evidence>
<organism evidence="3 4">
    <name type="scientific">Chara braunii</name>
    <name type="common">Braun's stonewort</name>
    <dbReference type="NCBI Taxonomy" id="69332"/>
    <lineage>
        <taxon>Eukaryota</taxon>
        <taxon>Viridiplantae</taxon>
        <taxon>Streptophyta</taxon>
        <taxon>Charophyceae</taxon>
        <taxon>Charales</taxon>
        <taxon>Characeae</taxon>
        <taxon>Chara</taxon>
    </lineage>
</organism>
<keyword evidence="4" id="KW-1185">Reference proteome</keyword>
<reference evidence="3 4" key="1">
    <citation type="journal article" date="2018" name="Cell">
        <title>The Chara Genome: Secondary Complexity and Implications for Plant Terrestrialization.</title>
        <authorList>
            <person name="Nishiyama T."/>
            <person name="Sakayama H."/>
            <person name="Vries J.D."/>
            <person name="Buschmann H."/>
            <person name="Saint-Marcoux D."/>
            <person name="Ullrich K.K."/>
            <person name="Haas F.B."/>
            <person name="Vanderstraeten L."/>
            <person name="Becker D."/>
            <person name="Lang D."/>
            <person name="Vosolsobe S."/>
            <person name="Rombauts S."/>
            <person name="Wilhelmsson P.K.I."/>
            <person name="Janitza P."/>
            <person name="Kern R."/>
            <person name="Heyl A."/>
            <person name="Rumpler F."/>
            <person name="Villalobos L.I.A.C."/>
            <person name="Clay J.M."/>
            <person name="Skokan R."/>
            <person name="Toyoda A."/>
            <person name="Suzuki Y."/>
            <person name="Kagoshima H."/>
            <person name="Schijlen E."/>
            <person name="Tajeshwar N."/>
            <person name="Catarino B."/>
            <person name="Hetherington A.J."/>
            <person name="Saltykova A."/>
            <person name="Bonnot C."/>
            <person name="Breuninger H."/>
            <person name="Symeonidi A."/>
            <person name="Radhakrishnan G.V."/>
            <person name="Van Nieuwerburgh F."/>
            <person name="Deforce D."/>
            <person name="Chang C."/>
            <person name="Karol K.G."/>
            <person name="Hedrich R."/>
            <person name="Ulvskov P."/>
            <person name="Glockner G."/>
            <person name="Delwiche C.F."/>
            <person name="Petrasek J."/>
            <person name="Van de Peer Y."/>
            <person name="Friml J."/>
            <person name="Beilby M."/>
            <person name="Dolan L."/>
            <person name="Kohara Y."/>
            <person name="Sugano S."/>
            <person name="Fujiyama A."/>
            <person name="Delaux P.-M."/>
            <person name="Quint M."/>
            <person name="TheiBen G."/>
            <person name="Hagemann M."/>
            <person name="Harholt J."/>
            <person name="Dunand C."/>
            <person name="Zachgo S."/>
            <person name="Langdale J."/>
            <person name="Maumus F."/>
            <person name="Straeten D.V.D."/>
            <person name="Gould S.B."/>
            <person name="Rensing S.A."/>
        </authorList>
    </citation>
    <scope>NUCLEOTIDE SEQUENCE [LARGE SCALE GENOMIC DNA]</scope>
    <source>
        <strain evidence="3 4">S276</strain>
    </source>
</reference>
<feature type="region of interest" description="Disordered" evidence="1">
    <location>
        <begin position="167"/>
        <end position="251"/>
    </location>
</feature>
<protein>
    <recommendedName>
        <fullName evidence="2">Reverse transcriptase domain-containing protein</fullName>
    </recommendedName>
</protein>
<dbReference type="PANTHER" id="PTHR31635:SF196">
    <property type="entry name" value="REVERSE TRANSCRIPTASE DOMAIN-CONTAINING PROTEIN-RELATED"/>
    <property type="match status" value="1"/>
</dbReference>
<dbReference type="InterPro" id="IPR043502">
    <property type="entry name" value="DNA/RNA_pol_sf"/>
</dbReference>
<dbReference type="OrthoDB" id="407509at2759"/>
<name>A0A388LCC6_CHABU</name>
<dbReference type="SUPFAM" id="SSF56672">
    <property type="entry name" value="DNA/RNA polymerases"/>
    <property type="match status" value="1"/>
</dbReference>
<proteinExistence type="predicted"/>
<evidence type="ECO:0000313" key="3">
    <source>
        <dbReference type="EMBL" id="GBG79969.1"/>
    </source>
</evidence>
<dbReference type="CDD" id="cd01650">
    <property type="entry name" value="RT_nLTR_like"/>
    <property type="match status" value="1"/>
</dbReference>
<accession>A0A388LCC6</accession>
<feature type="compositionally biased region" description="Basic and acidic residues" evidence="1">
    <location>
        <begin position="217"/>
        <end position="231"/>
    </location>
</feature>
<evidence type="ECO:0000259" key="2">
    <source>
        <dbReference type="Pfam" id="PF00078"/>
    </source>
</evidence>
<dbReference type="STRING" id="69332.A0A388LCC6"/>
<dbReference type="Proteomes" id="UP000265515">
    <property type="component" value="Unassembled WGS sequence"/>
</dbReference>
<evidence type="ECO:0000313" key="4">
    <source>
        <dbReference type="Proteomes" id="UP000265515"/>
    </source>
</evidence>
<dbReference type="PANTHER" id="PTHR31635">
    <property type="entry name" value="REVERSE TRANSCRIPTASE DOMAIN-CONTAINING PROTEIN-RELATED"/>
    <property type="match status" value="1"/>
</dbReference>
<dbReference type="Gramene" id="GBG79969">
    <property type="protein sequence ID" value="GBG79969"/>
    <property type="gene ID" value="CBR_g30231"/>
</dbReference>
<sequence length="1337" mass="152171">MIFQEEARQLSRQVKEGLVRAYEDGWLTQKIFDPDTRRGRIRFEGQNVISYVAKAKEVADWLLRRGEEKLKLGSKEYLTTFKPWIPRQELRDLRLQEAEVNFWIVALRVQLDAYYYLLRAVSAMFGEVKAMHPPEFDRTRPKLMNVKFDMHPDTRFNVEDSLVIESPREKGERSAGAVEMGGPIRVQGGKGSFRPTGTSNGTKKKERGDVACVGGGGDKEAEGLQIRRTEGIEQEQGNPEMGLSSSSDRGRGFFRLNTQTLEDPGLRDWVCQHMASWEEAKHLFQTTEDWADGGLAIISGILNISSKILVKSRNQKEAECKRRVEEAEERMEGHPISALASATERERRLEEWENLQTRKERRWMKLLKEKGIKTSDKMNKETFQKLLPRRSMQQMVELKHPFDDTAPTASTTSGMLDYAKMYYADILTTRRPQDGVDTDLTEVSDFWEDTQVKLAATARLDMDRPLTLEETMQTLKSMARGKSPGIDGLTVEFYVKCWETVGPPLVELFNGVLVGGKLGKRMTRGVISVLFKKGDEAKVRNWRPISLLNVSYKILAKTLARRLGRYLPEMVKKDQGAFVQGRSIFNNIATTIEVLEVIQAENLDTTVLLLNLEKAYDKVGWTFVMTTLRHMGFGEGFCKWVAALYTFSTSVVMVNVHLSQPFRLTRSLRQGCPLAPLLFVLQIMEVLMNRIRKHRVIKGLTLNETAEFRVKALTDDLFAVCENTLPIMTALKSVMQEYSVLSEASVNWVKSACLLPAQFKLSVEWGMKRIEEGEEERFLGVLISLQVGCSSHSLLLQSRITAKLSMWGIAWHLSLIGRALVSNVALFSILWFVCTVKEMAAGILKTIQRLIARFLWKPYAKKDEGFIAKVTWELLTFPREQGGLGLWDPAQKNQAQLRGWVCKAAVAEVKEDWVLLAERLLMREWDLNRPEDVWVGFLMDSFRRKRPKSLFWKAILRAWKNLPPDVPTPPQTKEEVLAQHLFENPRVRSQGGTVLHADGSTSSFGLAWIKRGVSRVRDIWSSLLGQWVPLMELMTHLNDLRRVEENWNMLREAIPQGWLIILGPEKVDPTGTWYAAEDQEEDCVAWKVVGITPSGFRKVEEWQGGKQGNRLTFIREDTVQKWSNLPQIRVVERQATKNSQGEVIWIGKCTLRQLRIDPLAWNWSRPTTDNRSNPLLPMLDYNVSEGYNLASKATRTPAAVAVSRWEKVLGSDPKLLEVNFSNLWKALCAMPNGKQEDDACTGEVPAKLLTIFIRSAMDSEGILQRDVAVWLDILAVAHQQLQETVGELTQRSQELRVIEGDAFPLAEWVDHRSQLMSDIIWELEELEDNLGAGGAGG</sequence>
<comment type="caution">
    <text evidence="3">The sequence shown here is derived from an EMBL/GenBank/DDBJ whole genome shotgun (WGS) entry which is preliminary data.</text>
</comment>
<dbReference type="EMBL" id="BFEA01000333">
    <property type="protein sequence ID" value="GBG79969.1"/>
    <property type="molecule type" value="Genomic_DNA"/>
</dbReference>